<sequence length="398" mass="44316">MFRPPGKLNFSQKPPRSRPKSVSIAMNYRLICLLVVVFAGLTLSGCESESKPGAAIWYEPEEQTETLPAEAEPVAEAETTEADSPTPEPVNTPDSNTDRTADARYGIGVSLNGFRPFPNDDAWNLDISQSPVDPQSDDILTYIGLDGYLHPDFGSGEWEGSKIGIPYVVVPGDQPRVEIRYGSYADESDPGPFPLPFNTPVEGDPYDRGDRHAIVIDRDNWKLYELYRAFPINGGASWRAESGAIFDLKTNTQRPRGWTSADAAGLPIFPGLVRYDEVGEQQEIRHALRFTLNDTRRAFVPPASHWASPDEHPLLPPLGMRVRLKADVPIDDYPASVQVILRALKKYGMILADNGSDWFISGAPDERWDNDALRTLRKVRISDLEIIRMDGLVTPYTF</sequence>
<organism evidence="2 3">
    <name type="scientific">Rubinisphaera brasiliensis (strain ATCC 49424 / DSM 5305 / JCM 21570 / IAM 15109 / NBRC 103401 / IFAM 1448)</name>
    <name type="common">Planctomyces brasiliensis</name>
    <dbReference type="NCBI Taxonomy" id="756272"/>
    <lineage>
        <taxon>Bacteria</taxon>
        <taxon>Pseudomonadati</taxon>
        <taxon>Planctomycetota</taxon>
        <taxon>Planctomycetia</taxon>
        <taxon>Planctomycetales</taxon>
        <taxon>Planctomycetaceae</taxon>
        <taxon>Rubinisphaera</taxon>
    </lineage>
</organism>
<accession>F0ST55</accession>
<keyword evidence="3" id="KW-1185">Reference proteome</keyword>
<dbReference type="KEGG" id="pbs:Plabr_1655"/>
<evidence type="ECO:0000313" key="2">
    <source>
        <dbReference type="EMBL" id="ADY59266.1"/>
    </source>
</evidence>
<proteinExistence type="predicted"/>
<protein>
    <submittedName>
        <fullName evidence="2">Uncharacterized protein</fullName>
    </submittedName>
</protein>
<feature type="region of interest" description="Disordered" evidence="1">
    <location>
        <begin position="60"/>
        <end position="101"/>
    </location>
</feature>
<gene>
    <name evidence="2" type="ordered locus">Plabr_1655</name>
</gene>
<reference evidence="3" key="1">
    <citation type="submission" date="2011-02" db="EMBL/GenBank/DDBJ databases">
        <title>The complete genome of Planctomyces brasiliensis DSM 5305.</title>
        <authorList>
            <person name="Lucas S."/>
            <person name="Copeland A."/>
            <person name="Lapidus A."/>
            <person name="Bruce D."/>
            <person name="Goodwin L."/>
            <person name="Pitluck S."/>
            <person name="Kyrpides N."/>
            <person name="Mavromatis K."/>
            <person name="Pagani I."/>
            <person name="Ivanova N."/>
            <person name="Ovchinnikova G."/>
            <person name="Lu M."/>
            <person name="Detter J.C."/>
            <person name="Han C."/>
            <person name="Land M."/>
            <person name="Hauser L."/>
            <person name="Markowitz V."/>
            <person name="Cheng J.-F."/>
            <person name="Hugenholtz P."/>
            <person name="Woyke T."/>
            <person name="Wu D."/>
            <person name="Tindall B."/>
            <person name="Pomrenke H.G."/>
            <person name="Brambilla E."/>
            <person name="Klenk H.-P."/>
            <person name="Eisen J.A."/>
        </authorList>
    </citation>
    <scope>NUCLEOTIDE SEQUENCE [LARGE SCALE GENOMIC DNA]</scope>
    <source>
        <strain evidence="3">ATCC 49424 / DSM 5305 / JCM 21570 / NBRC 103401 / IFAM 1448</strain>
    </source>
</reference>
<dbReference type="STRING" id="756272.Plabr_1655"/>
<dbReference type="Proteomes" id="UP000006860">
    <property type="component" value="Chromosome"/>
</dbReference>
<dbReference type="EMBL" id="CP002546">
    <property type="protein sequence ID" value="ADY59266.1"/>
    <property type="molecule type" value="Genomic_DNA"/>
</dbReference>
<dbReference type="AlphaFoldDB" id="F0ST55"/>
<dbReference type="HOGENOM" id="CLU_692388_0_0_0"/>
<evidence type="ECO:0000313" key="3">
    <source>
        <dbReference type="Proteomes" id="UP000006860"/>
    </source>
</evidence>
<evidence type="ECO:0000256" key="1">
    <source>
        <dbReference type="SAM" id="MobiDB-lite"/>
    </source>
</evidence>
<dbReference type="eggNOG" id="ENOG502Z7NX">
    <property type="taxonomic scope" value="Bacteria"/>
</dbReference>
<name>F0ST55_RUBBR</name>